<evidence type="ECO:0000256" key="1">
    <source>
        <dbReference type="SAM" id="MobiDB-lite"/>
    </source>
</evidence>
<feature type="compositionally biased region" description="Basic and acidic residues" evidence="1">
    <location>
        <begin position="269"/>
        <end position="280"/>
    </location>
</feature>
<dbReference type="InterPro" id="IPR008490">
    <property type="entry name" value="Transposase_InsH_N"/>
</dbReference>
<protein>
    <submittedName>
        <fullName evidence="4">IS1182 family transposase</fullName>
    </submittedName>
</protein>
<dbReference type="Proteomes" id="UP001595912">
    <property type="component" value="Unassembled WGS sequence"/>
</dbReference>
<dbReference type="PANTHER" id="PTHR35604">
    <property type="entry name" value="TRANSPOSASE INSH FOR INSERTION SEQUENCE ELEMENT IS5A-RELATED"/>
    <property type="match status" value="1"/>
</dbReference>
<proteinExistence type="predicted"/>
<dbReference type="Pfam" id="PF05598">
    <property type="entry name" value="DUF772"/>
    <property type="match status" value="1"/>
</dbReference>
<gene>
    <name evidence="4" type="ORF">ACFPIJ_64375</name>
</gene>
<dbReference type="NCBIfam" id="NF033551">
    <property type="entry name" value="transpos_IS1182"/>
    <property type="match status" value="1"/>
</dbReference>
<organism evidence="4 5">
    <name type="scientific">Dactylosporangium cerinum</name>
    <dbReference type="NCBI Taxonomy" id="1434730"/>
    <lineage>
        <taxon>Bacteria</taxon>
        <taxon>Bacillati</taxon>
        <taxon>Actinomycetota</taxon>
        <taxon>Actinomycetes</taxon>
        <taxon>Micromonosporales</taxon>
        <taxon>Micromonosporaceae</taxon>
        <taxon>Dactylosporangium</taxon>
    </lineage>
</organism>
<dbReference type="RefSeq" id="WP_380129445.1">
    <property type="nucleotide sequence ID" value="NZ_JBHSIU010000139.1"/>
</dbReference>
<sequence>MSIGRGSGSGVPEETARVAWAASPKGTPAMLMRDRLQDLFVDDDFTAWFPTDGRRGVSPARLALVSVLQYAENLTDRQAARAVACRIDWKYALGMELTEPGFDHSVLSEFRDRLAEGDRADLLLAVMVDRLTEAGLVRTRGRQRTDSTHVLAAVRRLSRVELVAETMRAALEALAKLDEVWLSGVMPPRWAERYGRSARHERQPTGGAAVRQYVEQVGADGIALLQAVYGAAALAGGAGVAAVEVLRQVWVQQYWYDESGQLRWREAKLSRARKSREGTTRRRSSTAAADDDAEPARVPWSSVEIVSPHDPQARFSHKPGKVEWVGYRDHQTETCDAERPNVIVHVVTTPAPEQDVGVVDAIHTALMEQGIAPEEHFLDSGYVTPETVHRASTAHGITIVGPVREDPRAAERPGFAKEDFHVDWQTQTVTCPQGTVSPPWKPTVADGKPRISVLFRRADCRACTVRQQCTGNVDGKGRHLILLPEPLQDIQTRTRALQQTAEWKKRYALRAGCEATVSETVHAHGLRNCRYRGLAKTHVQHILTAAGANIVRLAQHRPDQRRRPRTRLQELFHAG</sequence>
<comment type="caution">
    <text evidence="4">The sequence shown here is derived from an EMBL/GenBank/DDBJ whole genome shotgun (WGS) entry which is preliminary data.</text>
</comment>
<name>A0ABV9WIY7_9ACTN</name>
<feature type="domain" description="Transposase DDE" evidence="3">
    <location>
        <begin position="430"/>
        <end position="554"/>
    </location>
</feature>
<dbReference type="Pfam" id="PF13751">
    <property type="entry name" value="DDE_Tnp_1_6"/>
    <property type="match status" value="1"/>
</dbReference>
<dbReference type="InterPro" id="IPR047629">
    <property type="entry name" value="IS1182_transpos"/>
</dbReference>
<feature type="domain" description="Transposase InsH N-terminal" evidence="2">
    <location>
        <begin position="24"/>
        <end position="113"/>
    </location>
</feature>
<evidence type="ECO:0000313" key="5">
    <source>
        <dbReference type="Proteomes" id="UP001595912"/>
    </source>
</evidence>
<dbReference type="PANTHER" id="PTHR35604:SF2">
    <property type="entry name" value="TRANSPOSASE INSH FOR INSERTION SEQUENCE ELEMENT IS5A-RELATED"/>
    <property type="match status" value="1"/>
</dbReference>
<dbReference type="EMBL" id="JBHSIU010000139">
    <property type="protein sequence ID" value="MFC5008742.1"/>
    <property type="molecule type" value="Genomic_DNA"/>
</dbReference>
<keyword evidence="5" id="KW-1185">Reference proteome</keyword>
<reference evidence="5" key="1">
    <citation type="journal article" date="2019" name="Int. J. Syst. Evol. Microbiol.">
        <title>The Global Catalogue of Microorganisms (GCM) 10K type strain sequencing project: providing services to taxonomists for standard genome sequencing and annotation.</title>
        <authorList>
            <consortium name="The Broad Institute Genomics Platform"/>
            <consortium name="The Broad Institute Genome Sequencing Center for Infectious Disease"/>
            <person name="Wu L."/>
            <person name="Ma J."/>
        </authorList>
    </citation>
    <scope>NUCLEOTIDE SEQUENCE [LARGE SCALE GENOMIC DNA]</scope>
    <source>
        <strain evidence="5">CGMCC 4.7152</strain>
    </source>
</reference>
<feature type="region of interest" description="Disordered" evidence="1">
    <location>
        <begin position="269"/>
        <end position="298"/>
    </location>
</feature>
<accession>A0ABV9WIY7</accession>
<evidence type="ECO:0000259" key="3">
    <source>
        <dbReference type="Pfam" id="PF13751"/>
    </source>
</evidence>
<evidence type="ECO:0000259" key="2">
    <source>
        <dbReference type="Pfam" id="PF05598"/>
    </source>
</evidence>
<dbReference type="InterPro" id="IPR025668">
    <property type="entry name" value="Tnp_DDE_dom"/>
</dbReference>
<evidence type="ECO:0000313" key="4">
    <source>
        <dbReference type="EMBL" id="MFC5008742.1"/>
    </source>
</evidence>